<name>A0A644TVT3_9ZZZZ</name>
<dbReference type="PANTHER" id="PTHR12112:SF22">
    <property type="entry name" value="MANGANESE-DEPENDENT INORGANIC PYROPHOSPHATASE-RELATED"/>
    <property type="match status" value="1"/>
</dbReference>
<evidence type="ECO:0000256" key="6">
    <source>
        <dbReference type="ARBA" id="ARBA00032535"/>
    </source>
</evidence>
<dbReference type="NCBIfam" id="NF011442">
    <property type="entry name" value="PRK14869.1-4"/>
    <property type="match status" value="1"/>
</dbReference>
<dbReference type="Gene3D" id="3.90.1640.10">
    <property type="entry name" value="inorganic pyrophosphatase (n-terminal core)"/>
    <property type="match status" value="2"/>
</dbReference>
<dbReference type="PANTHER" id="PTHR12112">
    <property type="entry name" value="BNIP - RELATED"/>
    <property type="match status" value="1"/>
</dbReference>
<feature type="domain" description="CBS" evidence="8">
    <location>
        <begin position="248"/>
        <end position="318"/>
    </location>
</feature>
<dbReference type="InterPro" id="IPR046342">
    <property type="entry name" value="CBS_dom_sf"/>
</dbReference>
<dbReference type="InterPro" id="IPR038763">
    <property type="entry name" value="DHH_sf"/>
</dbReference>
<dbReference type="InterPro" id="IPR004097">
    <property type="entry name" value="DHHA2"/>
</dbReference>
<dbReference type="AlphaFoldDB" id="A0A644TVT3"/>
<comment type="cofactor">
    <cofactor evidence="1">
        <name>Mn(2+)</name>
        <dbReference type="ChEBI" id="CHEBI:29035"/>
    </cofactor>
</comment>
<dbReference type="Pfam" id="PF02833">
    <property type="entry name" value="DHHA2"/>
    <property type="match status" value="1"/>
</dbReference>
<dbReference type="InterPro" id="IPR038222">
    <property type="entry name" value="DHHA2_dom_sf"/>
</dbReference>
<evidence type="ECO:0000256" key="4">
    <source>
        <dbReference type="ARBA" id="ARBA00022801"/>
    </source>
</evidence>
<dbReference type="GO" id="GO:0005737">
    <property type="term" value="C:cytoplasm"/>
    <property type="evidence" value="ECO:0007669"/>
    <property type="project" value="InterPro"/>
</dbReference>
<evidence type="ECO:0000256" key="7">
    <source>
        <dbReference type="ARBA" id="ARBA00047820"/>
    </source>
</evidence>
<dbReference type="Pfam" id="PF00571">
    <property type="entry name" value="CBS"/>
    <property type="match status" value="2"/>
</dbReference>
<evidence type="ECO:0000313" key="9">
    <source>
        <dbReference type="EMBL" id="MPL70577.1"/>
    </source>
</evidence>
<dbReference type="GO" id="GO:0004427">
    <property type="term" value="F:inorganic diphosphate phosphatase activity"/>
    <property type="evidence" value="ECO:0007669"/>
    <property type="project" value="UniProtKB-EC"/>
</dbReference>
<dbReference type="Pfam" id="PF01368">
    <property type="entry name" value="DHH"/>
    <property type="match status" value="1"/>
</dbReference>
<dbReference type="Pfam" id="PF07085">
    <property type="entry name" value="DRTGG"/>
    <property type="match status" value="1"/>
</dbReference>
<protein>
    <recommendedName>
        <fullName evidence="2">inorganic diphosphatase</fullName>
        <ecNumber evidence="2">3.6.1.1</ecNumber>
    </recommendedName>
    <alternativeName>
        <fullName evidence="6">Pyrophosphate phospho-hydrolase</fullName>
    </alternativeName>
</protein>
<dbReference type="Gene3D" id="3.10.310.20">
    <property type="entry name" value="DHHA2 domain"/>
    <property type="match status" value="1"/>
</dbReference>
<dbReference type="InterPro" id="IPR028979">
    <property type="entry name" value="Ser_kin/Pase_Hpr-like_N_sf"/>
</dbReference>
<reference evidence="9" key="1">
    <citation type="submission" date="2019-08" db="EMBL/GenBank/DDBJ databases">
        <authorList>
            <person name="Kucharzyk K."/>
            <person name="Murdoch R.W."/>
            <person name="Higgins S."/>
            <person name="Loffler F."/>
        </authorList>
    </citation>
    <scope>NUCLEOTIDE SEQUENCE</scope>
</reference>
<evidence type="ECO:0000256" key="5">
    <source>
        <dbReference type="ARBA" id="ARBA00023211"/>
    </source>
</evidence>
<keyword evidence="5" id="KW-0464">Manganese</keyword>
<dbReference type="PROSITE" id="PS51371">
    <property type="entry name" value="CBS"/>
    <property type="match status" value="2"/>
</dbReference>
<keyword evidence="4 9" id="KW-0378">Hydrolase</keyword>
<evidence type="ECO:0000256" key="1">
    <source>
        <dbReference type="ARBA" id="ARBA00001936"/>
    </source>
</evidence>
<dbReference type="InterPro" id="IPR000644">
    <property type="entry name" value="CBS_dom"/>
</dbReference>
<dbReference type="SUPFAM" id="SSF64182">
    <property type="entry name" value="DHH phosphoesterases"/>
    <property type="match status" value="1"/>
</dbReference>
<keyword evidence="3" id="KW-0479">Metal-binding</keyword>
<evidence type="ECO:0000256" key="3">
    <source>
        <dbReference type="ARBA" id="ARBA00022723"/>
    </source>
</evidence>
<dbReference type="EC" id="3.6.1.1" evidence="2"/>
<dbReference type="Gene3D" id="3.40.1390.20">
    <property type="entry name" value="HprK N-terminal domain-like"/>
    <property type="match status" value="1"/>
</dbReference>
<dbReference type="InterPro" id="IPR010766">
    <property type="entry name" value="DRTGG"/>
</dbReference>
<dbReference type="GO" id="GO:0046872">
    <property type="term" value="F:metal ion binding"/>
    <property type="evidence" value="ECO:0007669"/>
    <property type="project" value="UniProtKB-KW"/>
</dbReference>
<feature type="domain" description="CBS" evidence="8">
    <location>
        <begin position="74"/>
        <end position="135"/>
    </location>
</feature>
<gene>
    <name evidence="9" type="ORF">SDC9_16334</name>
</gene>
<dbReference type="NCBIfam" id="NF011443">
    <property type="entry name" value="PRK14869.1-5"/>
    <property type="match status" value="1"/>
</dbReference>
<dbReference type="InterPro" id="IPR001667">
    <property type="entry name" value="DDH_dom"/>
</dbReference>
<comment type="catalytic activity">
    <reaction evidence="7">
        <text>diphosphate + H2O = 2 phosphate + H(+)</text>
        <dbReference type="Rhea" id="RHEA:24576"/>
        <dbReference type="ChEBI" id="CHEBI:15377"/>
        <dbReference type="ChEBI" id="CHEBI:15378"/>
        <dbReference type="ChEBI" id="CHEBI:33019"/>
        <dbReference type="ChEBI" id="CHEBI:43474"/>
        <dbReference type="EC" id="3.6.1.1"/>
    </reaction>
</comment>
<sequence>MERTTYVIGHKNPDTDSVVAAVSYAALKRALGLKGAVAARAGAVNPQTEYIFHRFGLPLPEFLPDLVPKVGYYLGAAPICVHEMTPLWEALATMEKSGRQVLPIVDSGGKYKAMLHYGAFAQNILAKINPHRKAVIPTSLSHLIETIKAQPLVAFDKDSVFNARMVVAALSTAKFADYIHAEPAGNKIVLVGDREEAQRIAVEAGAKVVITTNGVLPSREIKELAEAKGVSLLSSPYDTSSTSLLVLYSAPVITVADETIVALSPRDWIKTAKQAIAASPSRSVPVVDDEGRVIGLFSEGDLIKEANIDVIMVDHNEFSQAVEGIDHYRILEVIDHHRLGSFSTPYPITFINKVVGSTSTIVASMYRETRTPLSMAMASVLLCGILSDTLVLKSATTTDLDKETAEYLASITDLSIEELGHDIMASASEAARLPAEAMVRVDRKEYESEGKKLSVSQIELMSTLQIMDRAGEILTGLAGLRAETGSYLAALMATDISKLESILFMAADDSLYPYVNFPSSQKGIYLLKDMLSRKKQLMPALFEMVEKAQER</sequence>
<dbReference type="SUPFAM" id="SSF54631">
    <property type="entry name" value="CBS-domain pair"/>
    <property type="match status" value="1"/>
</dbReference>
<dbReference type="SUPFAM" id="SSF75138">
    <property type="entry name" value="HprK N-terminal domain-like"/>
    <property type="match status" value="1"/>
</dbReference>
<dbReference type="SMART" id="SM00116">
    <property type="entry name" value="CBS"/>
    <property type="match status" value="2"/>
</dbReference>
<dbReference type="EMBL" id="VSSQ01000053">
    <property type="protein sequence ID" value="MPL70577.1"/>
    <property type="molecule type" value="Genomic_DNA"/>
</dbReference>
<accession>A0A644TVT3</accession>
<evidence type="ECO:0000259" key="8">
    <source>
        <dbReference type="PROSITE" id="PS51371"/>
    </source>
</evidence>
<organism evidence="9">
    <name type="scientific">bioreactor metagenome</name>
    <dbReference type="NCBI Taxonomy" id="1076179"/>
    <lineage>
        <taxon>unclassified sequences</taxon>
        <taxon>metagenomes</taxon>
        <taxon>ecological metagenomes</taxon>
    </lineage>
</organism>
<comment type="caution">
    <text evidence="9">The sequence shown here is derived from an EMBL/GenBank/DDBJ whole genome shotgun (WGS) entry which is preliminary data.</text>
</comment>
<dbReference type="SMART" id="SM01131">
    <property type="entry name" value="DHHA2"/>
    <property type="match status" value="1"/>
</dbReference>
<proteinExistence type="predicted"/>
<evidence type="ECO:0000256" key="2">
    <source>
        <dbReference type="ARBA" id="ARBA00012146"/>
    </source>
</evidence>